<dbReference type="EMBL" id="CANTFM010002379">
    <property type="protein sequence ID" value="CAI5746229.1"/>
    <property type="molecule type" value="Genomic_DNA"/>
</dbReference>
<protein>
    <submittedName>
        <fullName evidence="2">Uncharacterized protein</fullName>
    </submittedName>
</protein>
<organism evidence="2 3">
    <name type="scientific">Peronospora destructor</name>
    <dbReference type="NCBI Taxonomy" id="86335"/>
    <lineage>
        <taxon>Eukaryota</taxon>
        <taxon>Sar</taxon>
        <taxon>Stramenopiles</taxon>
        <taxon>Oomycota</taxon>
        <taxon>Peronosporomycetes</taxon>
        <taxon>Peronosporales</taxon>
        <taxon>Peronosporaceae</taxon>
        <taxon>Peronospora</taxon>
    </lineage>
</organism>
<reference evidence="2" key="1">
    <citation type="submission" date="2022-12" db="EMBL/GenBank/DDBJ databases">
        <authorList>
            <person name="Webb A."/>
        </authorList>
    </citation>
    <scope>NUCLEOTIDE SEQUENCE</scope>
    <source>
        <strain evidence="2">Pd1</strain>
    </source>
</reference>
<proteinExistence type="predicted"/>
<accession>A0AAV0VHV3</accession>
<keyword evidence="1" id="KW-0732">Signal</keyword>
<comment type="caution">
    <text evidence="2">The sequence shown here is derived from an EMBL/GenBank/DDBJ whole genome shotgun (WGS) entry which is preliminary data.</text>
</comment>
<evidence type="ECO:0000313" key="3">
    <source>
        <dbReference type="Proteomes" id="UP001162029"/>
    </source>
</evidence>
<gene>
    <name evidence="2" type="ORF">PDE001_LOCUS11237</name>
</gene>
<dbReference type="Proteomes" id="UP001162029">
    <property type="component" value="Unassembled WGS sequence"/>
</dbReference>
<keyword evidence="3" id="KW-1185">Reference proteome</keyword>
<dbReference type="AlphaFoldDB" id="A0AAV0VHV3"/>
<name>A0AAV0VHV3_9STRA</name>
<feature type="signal peptide" evidence="1">
    <location>
        <begin position="1"/>
        <end position="23"/>
    </location>
</feature>
<evidence type="ECO:0000256" key="1">
    <source>
        <dbReference type="SAM" id="SignalP"/>
    </source>
</evidence>
<evidence type="ECO:0000313" key="2">
    <source>
        <dbReference type="EMBL" id="CAI5746229.1"/>
    </source>
</evidence>
<feature type="chain" id="PRO_5043381838" evidence="1">
    <location>
        <begin position="24"/>
        <end position="148"/>
    </location>
</feature>
<sequence length="148" mass="15877">MGLSGRLVVVSMIVLLASGISVAERVGGDEDTQNGDRRVPIGSTAVSSNIVVDRTDGGGMVTVSEYENNGLWNRLKSWWTQIMNHEDSLLAGTGPRHGASGGVNITENDKGGTITITVYDNAELFERVVQLSELILAFEAARNQETDK</sequence>